<accession>A0A5P2QSA3</accession>
<dbReference type="Proteomes" id="UP000324507">
    <property type="component" value="Chromosome"/>
</dbReference>
<dbReference type="AlphaFoldDB" id="A0A5P2QSA3"/>
<organism evidence="1 2">
    <name type="scientific">Paracoccus yeei</name>
    <dbReference type="NCBI Taxonomy" id="147645"/>
    <lineage>
        <taxon>Bacteria</taxon>
        <taxon>Pseudomonadati</taxon>
        <taxon>Pseudomonadota</taxon>
        <taxon>Alphaproteobacteria</taxon>
        <taxon>Rhodobacterales</taxon>
        <taxon>Paracoccaceae</taxon>
        <taxon>Paracoccus</taxon>
    </lineage>
</organism>
<protein>
    <submittedName>
        <fullName evidence="1">Uncharacterized protein</fullName>
    </submittedName>
</protein>
<name>A0A5P2QSA3_9RHOB</name>
<dbReference type="RefSeq" id="WP_150350875.1">
    <property type="nucleotide sequence ID" value="NZ_CP044081.1"/>
</dbReference>
<evidence type="ECO:0000313" key="2">
    <source>
        <dbReference type="Proteomes" id="UP000324507"/>
    </source>
</evidence>
<gene>
    <name evidence="1" type="ORF">FOB51_13625</name>
</gene>
<evidence type="ECO:0000313" key="1">
    <source>
        <dbReference type="EMBL" id="QEU08947.1"/>
    </source>
</evidence>
<dbReference type="EMBL" id="CP044081">
    <property type="protein sequence ID" value="QEU08947.1"/>
    <property type="molecule type" value="Genomic_DNA"/>
</dbReference>
<proteinExistence type="predicted"/>
<sequence length="106" mass="11795">MMATPFKMKMDVTTFRHWLAEVQGIENPEANACNPPTFRIEEPESCEMPYSSVEVYCGTTEGTVTAYHSYEGVKVVIDRSALVPSLRSLVCILMEEASADTREKAA</sequence>
<reference evidence="1 2" key="1">
    <citation type="submission" date="2019-09" db="EMBL/GenBank/DDBJ databases">
        <title>FDA dAtabase for Regulatory Grade micrObial Sequences (FDA-ARGOS): Supporting development and validation of Infectious Disease Dx tests.</title>
        <authorList>
            <person name="Sciortino C."/>
            <person name="Tallon L."/>
            <person name="Sadzewicz L."/>
            <person name="Vavikolanu K."/>
            <person name="Mehta A."/>
            <person name="Aluvathingal J."/>
            <person name="Nadendla S."/>
            <person name="Nandy P."/>
            <person name="Geyer C."/>
            <person name="Yan Y."/>
            <person name="Sichtig H."/>
        </authorList>
    </citation>
    <scope>NUCLEOTIDE SEQUENCE [LARGE SCALE GENOMIC DNA]</scope>
    <source>
        <strain evidence="1 2">FDAARGOS_643</strain>
    </source>
</reference>